<protein>
    <submittedName>
        <fullName evidence="1">Uncharacterized protein</fullName>
    </submittedName>
</protein>
<evidence type="ECO:0000313" key="2">
    <source>
        <dbReference type="Proteomes" id="UP000233837"/>
    </source>
</evidence>
<dbReference type="AlphaFoldDB" id="A0A2I0VRH0"/>
<accession>A0A2I0VRH0</accession>
<evidence type="ECO:0000313" key="1">
    <source>
        <dbReference type="EMBL" id="PKU66001.1"/>
    </source>
</evidence>
<keyword evidence="2" id="KW-1185">Reference proteome</keyword>
<dbReference type="EMBL" id="KZ503303">
    <property type="protein sequence ID" value="PKU66001.1"/>
    <property type="molecule type" value="Genomic_DNA"/>
</dbReference>
<dbReference type="Proteomes" id="UP000233837">
    <property type="component" value="Unassembled WGS sequence"/>
</dbReference>
<reference evidence="1 2" key="1">
    <citation type="journal article" date="2016" name="Sci. Rep.">
        <title>The Dendrobium catenatum Lindl. genome sequence provides insights into polysaccharide synthase, floral development and adaptive evolution.</title>
        <authorList>
            <person name="Zhang G.Q."/>
            <person name="Xu Q."/>
            <person name="Bian C."/>
            <person name="Tsai W.C."/>
            <person name="Yeh C.M."/>
            <person name="Liu K.W."/>
            <person name="Yoshida K."/>
            <person name="Zhang L.S."/>
            <person name="Chang S.B."/>
            <person name="Chen F."/>
            <person name="Shi Y."/>
            <person name="Su Y.Y."/>
            <person name="Zhang Y.Q."/>
            <person name="Chen L.J."/>
            <person name="Yin Y."/>
            <person name="Lin M."/>
            <person name="Huang H."/>
            <person name="Deng H."/>
            <person name="Wang Z.W."/>
            <person name="Zhu S.L."/>
            <person name="Zhao X."/>
            <person name="Deng C."/>
            <person name="Niu S.C."/>
            <person name="Huang J."/>
            <person name="Wang M."/>
            <person name="Liu G.H."/>
            <person name="Yang H.J."/>
            <person name="Xiao X.J."/>
            <person name="Hsiao Y.Y."/>
            <person name="Wu W.L."/>
            <person name="Chen Y.Y."/>
            <person name="Mitsuda N."/>
            <person name="Ohme-Takagi M."/>
            <person name="Luo Y.B."/>
            <person name="Van de Peer Y."/>
            <person name="Liu Z.J."/>
        </authorList>
    </citation>
    <scope>NUCLEOTIDE SEQUENCE [LARGE SCALE GENOMIC DNA]</scope>
    <source>
        <tissue evidence="1">The whole plant</tissue>
    </source>
</reference>
<gene>
    <name evidence="1" type="ORF">MA16_Dca009076</name>
</gene>
<reference evidence="1 2" key="2">
    <citation type="journal article" date="2017" name="Nature">
        <title>The Apostasia genome and the evolution of orchids.</title>
        <authorList>
            <person name="Zhang G.Q."/>
            <person name="Liu K.W."/>
            <person name="Li Z."/>
            <person name="Lohaus R."/>
            <person name="Hsiao Y.Y."/>
            <person name="Niu S.C."/>
            <person name="Wang J.Y."/>
            <person name="Lin Y.C."/>
            <person name="Xu Q."/>
            <person name="Chen L.J."/>
            <person name="Yoshida K."/>
            <person name="Fujiwara S."/>
            <person name="Wang Z.W."/>
            <person name="Zhang Y.Q."/>
            <person name="Mitsuda N."/>
            <person name="Wang M."/>
            <person name="Liu G.H."/>
            <person name="Pecoraro L."/>
            <person name="Huang H.X."/>
            <person name="Xiao X.J."/>
            <person name="Lin M."/>
            <person name="Wu X.Y."/>
            <person name="Wu W.L."/>
            <person name="Chen Y.Y."/>
            <person name="Chang S.B."/>
            <person name="Sakamoto S."/>
            <person name="Ohme-Takagi M."/>
            <person name="Yagi M."/>
            <person name="Zeng S.J."/>
            <person name="Shen C.Y."/>
            <person name="Yeh C.M."/>
            <person name="Luo Y.B."/>
            <person name="Tsai W.C."/>
            <person name="Van de Peer Y."/>
            <person name="Liu Z.J."/>
        </authorList>
    </citation>
    <scope>NUCLEOTIDE SEQUENCE [LARGE SCALE GENOMIC DNA]</scope>
    <source>
        <tissue evidence="1">The whole plant</tissue>
    </source>
</reference>
<sequence length="159" mass="17965">MLVSESSSFGKHRTSSELNFIDNTIRQKSGAVSSAYFSLAYIFDIVKMTRHVSVGRDSFSVSSSFSSILSSFMKSPSLIGLLAVWNWGCKTTLQEGLLELTRRVVSLYQLQVREPILSGNIDLWFLCWQVGWMDWYWQLLSAQLCISLPPLPSVEPSSR</sequence>
<name>A0A2I0VRH0_9ASPA</name>
<organism evidence="1 2">
    <name type="scientific">Dendrobium catenatum</name>
    <dbReference type="NCBI Taxonomy" id="906689"/>
    <lineage>
        <taxon>Eukaryota</taxon>
        <taxon>Viridiplantae</taxon>
        <taxon>Streptophyta</taxon>
        <taxon>Embryophyta</taxon>
        <taxon>Tracheophyta</taxon>
        <taxon>Spermatophyta</taxon>
        <taxon>Magnoliopsida</taxon>
        <taxon>Liliopsida</taxon>
        <taxon>Asparagales</taxon>
        <taxon>Orchidaceae</taxon>
        <taxon>Epidendroideae</taxon>
        <taxon>Malaxideae</taxon>
        <taxon>Dendrobiinae</taxon>
        <taxon>Dendrobium</taxon>
    </lineage>
</organism>
<proteinExistence type="predicted"/>